<comment type="subcellular location">
    <subcellularLocation>
        <location evidence="1">Cell membrane</location>
        <topology evidence="1">Multi-pass membrane protein</topology>
    </subcellularLocation>
</comment>
<feature type="transmembrane region" description="Helical" evidence="6">
    <location>
        <begin position="260"/>
        <end position="282"/>
    </location>
</feature>
<evidence type="ECO:0000259" key="7">
    <source>
        <dbReference type="Pfam" id="PF02687"/>
    </source>
</evidence>
<evidence type="ECO:0000256" key="6">
    <source>
        <dbReference type="SAM" id="Phobius"/>
    </source>
</evidence>
<keyword evidence="2" id="KW-1003">Cell membrane</keyword>
<dbReference type="EMBL" id="LKCM01000040">
    <property type="protein sequence ID" value="KPQ44929.1"/>
    <property type="molecule type" value="Genomic_DNA"/>
</dbReference>
<dbReference type="GO" id="GO:0098797">
    <property type="term" value="C:plasma membrane protein complex"/>
    <property type="evidence" value="ECO:0007669"/>
    <property type="project" value="TreeGrafter"/>
</dbReference>
<feature type="transmembrane region" description="Helical" evidence="6">
    <location>
        <begin position="356"/>
        <end position="377"/>
    </location>
</feature>
<dbReference type="Pfam" id="PF12704">
    <property type="entry name" value="MacB_PCD"/>
    <property type="match status" value="1"/>
</dbReference>
<evidence type="ECO:0000256" key="4">
    <source>
        <dbReference type="ARBA" id="ARBA00022989"/>
    </source>
</evidence>
<feature type="domain" description="MacB-like periplasmic core" evidence="8">
    <location>
        <begin position="24"/>
        <end position="222"/>
    </location>
</feature>
<organism evidence="9 10">
    <name type="scientific">Candidatus Methanoperedens nitratireducens</name>
    <dbReference type="NCBI Taxonomy" id="1392998"/>
    <lineage>
        <taxon>Archaea</taxon>
        <taxon>Methanobacteriati</taxon>
        <taxon>Methanobacteriota</taxon>
        <taxon>Stenosarchaea group</taxon>
        <taxon>Methanomicrobia</taxon>
        <taxon>Methanosarcinales</taxon>
        <taxon>ANME-2 cluster</taxon>
        <taxon>Candidatus Methanoperedentaceae</taxon>
        <taxon>Candidatus Methanoperedens</taxon>
    </lineage>
</organism>
<evidence type="ECO:0000256" key="2">
    <source>
        <dbReference type="ARBA" id="ARBA00022475"/>
    </source>
</evidence>
<evidence type="ECO:0000256" key="5">
    <source>
        <dbReference type="ARBA" id="ARBA00023136"/>
    </source>
</evidence>
<dbReference type="InterPro" id="IPR051447">
    <property type="entry name" value="Lipoprotein-release_system"/>
</dbReference>
<dbReference type="PANTHER" id="PTHR30489">
    <property type="entry name" value="LIPOPROTEIN-RELEASING SYSTEM TRANSMEMBRANE PROTEIN LOLE"/>
    <property type="match status" value="1"/>
</dbReference>
<dbReference type="PANTHER" id="PTHR30489:SF0">
    <property type="entry name" value="LIPOPROTEIN-RELEASING SYSTEM TRANSMEMBRANE PROTEIN LOLE"/>
    <property type="match status" value="1"/>
</dbReference>
<gene>
    <name evidence="9" type="ORF">MPEBLZ_00467</name>
</gene>
<evidence type="ECO:0000259" key="8">
    <source>
        <dbReference type="Pfam" id="PF12704"/>
    </source>
</evidence>
<evidence type="ECO:0000313" key="9">
    <source>
        <dbReference type="EMBL" id="KPQ44929.1"/>
    </source>
</evidence>
<dbReference type="Pfam" id="PF02687">
    <property type="entry name" value="FtsX"/>
    <property type="match status" value="1"/>
</dbReference>
<protein>
    <submittedName>
        <fullName evidence="9">ABC transporter, permease protein</fullName>
    </submittedName>
</protein>
<dbReference type="InterPro" id="IPR003838">
    <property type="entry name" value="ABC3_permease_C"/>
</dbReference>
<evidence type="ECO:0000256" key="3">
    <source>
        <dbReference type="ARBA" id="ARBA00022692"/>
    </source>
</evidence>
<dbReference type="InterPro" id="IPR025857">
    <property type="entry name" value="MacB_PCD"/>
</dbReference>
<feature type="transmembrane region" description="Helical" evidence="6">
    <location>
        <begin position="302"/>
        <end position="322"/>
    </location>
</feature>
<dbReference type="GO" id="GO:0044874">
    <property type="term" value="P:lipoprotein localization to outer membrane"/>
    <property type="evidence" value="ECO:0007669"/>
    <property type="project" value="TreeGrafter"/>
</dbReference>
<name>A0A0P8ADJ6_9EURY</name>
<keyword evidence="5 6" id="KW-0472">Membrane</keyword>
<reference evidence="9 10" key="1">
    <citation type="submission" date="2015-09" db="EMBL/GenBank/DDBJ databases">
        <title>A metagenomics-based metabolic model of nitrate-dependent anaerobic oxidation of methane by Methanoperedens-like archaea.</title>
        <authorList>
            <person name="Arshad A."/>
            <person name="Speth D.R."/>
            <person name="De Graaf R.M."/>
            <person name="Op Den Camp H.J."/>
            <person name="Jetten M.S."/>
            <person name="Welte C.U."/>
        </authorList>
    </citation>
    <scope>NUCLEOTIDE SEQUENCE [LARGE SCALE GENOMIC DNA]</scope>
</reference>
<feature type="domain" description="ABC3 transporter permease C-terminal" evidence="7">
    <location>
        <begin position="263"/>
        <end position="383"/>
    </location>
</feature>
<keyword evidence="4 6" id="KW-1133">Transmembrane helix</keyword>
<evidence type="ECO:0000256" key="1">
    <source>
        <dbReference type="ARBA" id="ARBA00004651"/>
    </source>
</evidence>
<feature type="transmembrane region" description="Helical" evidence="6">
    <location>
        <begin position="20"/>
        <end position="44"/>
    </location>
</feature>
<proteinExistence type="predicted"/>
<evidence type="ECO:0000313" key="10">
    <source>
        <dbReference type="Proteomes" id="UP000050360"/>
    </source>
</evidence>
<comment type="caution">
    <text evidence="9">The sequence shown here is derived from an EMBL/GenBank/DDBJ whole genome shotgun (WGS) entry which is preliminary data.</text>
</comment>
<sequence>MSVDLRSAFFYSRKDIFKNIKIFIIITLSIILATANIIVINGLIDGMIEDLVDNTVESSVGHLNIYPDNNERFIEGIGIKEQRLATLKEVEAYSPRISATGVLSNKELSVSSTILALDPDKERKTTKLLEKLVRGAAVNPNDKNAILVSSRLAEDLKLDVGDEATLAFENGIIKVYNVKGIIRTGNLDFDSSTVIMPMDEAYRQLAIDNMASIILVKLSDKSMSEIYKPMIMQNLDVNNIRTWEEETEFVSNFANSWRSISSIISGVGLIAAAISVGIVIYINIIHKKRQIGIMKAIGTSNAFIFTVFLMEAAIFGVIGVFIGDSVGYLAIKYFEANPFLDAISQTWISARFEPQLFYIATIFSFGVTILAGVYPAIKASRVEIIKAIWGT</sequence>
<dbReference type="AlphaFoldDB" id="A0A0P8ADJ6"/>
<dbReference type="Proteomes" id="UP000050360">
    <property type="component" value="Unassembled WGS sequence"/>
</dbReference>
<keyword evidence="3 6" id="KW-0812">Transmembrane</keyword>
<accession>A0A0P8ADJ6</accession>